<keyword evidence="3" id="KW-1185">Reference proteome</keyword>
<name>A0A4Y2CB82_ARAVE</name>
<dbReference type="EMBL" id="BGPR01000171">
    <property type="protein sequence ID" value="GBM01613.1"/>
    <property type="molecule type" value="Genomic_DNA"/>
</dbReference>
<evidence type="ECO:0000256" key="1">
    <source>
        <dbReference type="SAM" id="MobiDB-lite"/>
    </source>
</evidence>
<accession>A0A4Y2CB82</accession>
<dbReference type="AlphaFoldDB" id="A0A4Y2CB82"/>
<evidence type="ECO:0000313" key="3">
    <source>
        <dbReference type="Proteomes" id="UP000499080"/>
    </source>
</evidence>
<organism evidence="2 3">
    <name type="scientific">Araneus ventricosus</name>
    <name type="common">Orbweaver spider</name>
    <name type="synonym">Epeira ventricosa</name>
    <dbReference type="NCBI Taxonomy" id="182803"/>
    <lineage>
        <taxon>Eukaryota</taxon>
        <taxon>Metazoa</taxon>
        <taxon>Ecdysozoa</taxon>
        <taxon>Arthropoda</taxon>
        <taxon>Chelicerata</taxon>
        <taxon>Arachnida</taxon>
        <taxon>Araneae</taxon>
        <taxon>Araneomorphae</taxon>
        <taxon>Entelegynae</taxon>
        <taxon>Araneoidea</taxon>
        <taxon>Araneidae</taxon>
        <taxon>Araneus</taxon>
    </lineage>
</organism>
<gene>
    <name evidence="2" type="ORF">AVEN_60026_1</name>
</gene>
<comment type="caution">
    <text evidence="2">The sequence shown here is derived from an EMBL/GenBank/DDBJ whole genome shotgun (WGS) entry which is preliminary data.</text>
</comment>
<feature type="compositionally biased region" description="Basic residues" evidence="1">
    <location>
        <begin position="43"/>
        <end position="54"/>
    </location>
</feature>
<evidence type="ECO:0000313" key="2">
    <source>
        <dbReference type="EMBL" id="GBM01613.1"/>
    </source>
</evidence>
<sequence length="136" mass="15689">MDVVGEVLENDMSTALIENFPKITDSEDLLEKTSPLPSSSNKDRKRKNSFQLKRSKLFTPRTSKEDLKMKIFDLIRLPLSYDSQQSEIPRLNNLPYSPDLAPIDIFPLPKLNLVLEKIGFQNFLEYPEMRDSLSLT</sequence>
<proteinExistence type="predicted"/>
<protein>
    <submittedName>
        <fullName evidence="2">Uncharacterized protein</fullName>
    </submittedName>
</protein>
<feature type="region of interest" description="Disordered" evidence="1">
    <location>
        <begin position="28"/>
        <end position="54"/>
    </location>
</feature>
<dbReference type="Proteomes" id="UP000499080">
    <property type="component" value="Unassembled WGS sequence"/>
</dbReference>
<reference evidence="2 3" key="1">
    <citation type="journal article" date="2019" name="Sci. Rep.">
        <title>Orb-weaving spider Araneus ventricosus genome elucidates the spidroin gene catalogue.</title>
        <authorList>
            <person name="Kono N."/>
            <person name="Nakamura H."/>
            <person name="Ohtoshi R."/>
            <person name="Moran D.A.P."/>
            <person name="Shinohara A."/>
            <person name="Yoshida Y."/>
            <person name="Fujiwara M."/>
            <person name="Mori M."/>
            <person name="Tomita M."/>
            <person name="Arakawa K."/>
        </authorList>
    </citation>
    <scope>NUCLEOTIDE SEQUENCE [LARGE SCALE GENOMIC DNA]</scope>
</reference>